<keyword evidence="7" id="KW-0408">Iron</keyword>
<dbReference type="Proteomes" id="UP000515728">
    <property type="component" value="Chromosome"/>
</dbReference>
<evidence type="ECO:0000256" key="9">
    <source>
        <dbReference type="ARBA" id="ARBA00023027"/>
    </source>
</evidence>
<evidence type="ECO:0000256" key="4">
    <source>
        <dbReference type="ARBA" id="ARBA00022797"/>
    </source>
</evidence>
<evidence type="ECO:0000256" key="2">
    <source>
        <dbReference type="ARBA" id="ARBA00022714"/>
    </source>
</evidence>
<sequence>MQQKLSVGTVPQWILTDPDVYRAEVERVFARTWYYLGHESEIPEPGDYVTRWYVHDPVLLVRDRGGEIRAYLNSCMHRGTVLCTADSGNKGSFTCPYHGWTYNLRGELTGIVAGDRVYGEEMNRDEWKLRTIPRVETYHGLVFASLDRDVVPLREYLGDLAWYLDILVGRSDNKMEVRGAPFRWVVKANWKIGAENFGGDAYHTAMTHRSTVELGLSPKDPMFASYGHQVVMNDGHGLNVITPSPVAPPIPPFQGQPEQLWPEFERNLTPEQLEVFRGTAVIDGTCFPNLSFLSPMHGTGGHAHLTNFLTLRQWRPVGPDTVEIWSWFLTDRDAPEEFKEESYKRYVNTFGPAGTLEQDDTEIWTRITDASNGLMARDKNMNYNNVMNYVMGLGRVEVDPAWPGPGTAYPTCYLEAVQRGFYEQWNKLMVKD</sequence>
<keyword evidence="3" id="KW-0479">Metal-binding</keyword>
<dbReference type="Pfam" id="PF00848">
    <property type="entry name" value="Ring_hydroxyl_A"/>
    <property type="match status" value="1"/>
</dbReference>
<dbReference type="PANTHER" id="PTHR43756:SF1">
    <property type="entry name" value="3-PHENYLPROPIONATE_CINNAMIC ACID DIOXYGENASE SUBUNIT ALPHA"/>
    <property type="match status" value="1"/>
</dbReference>
<dbReference type="InterPro" id="IPR036922">
    <property type="entry name" value="Rieske_2Fe-2S_sf"/>
</dbReference>
<dbReference type="InterPro" id="IPR015881">
    <property type="entry name" value="ARHD_Rieske_2Fe_2S"/>
</dbReference>
<dbReference type="CDD" id="cd08881">
    <property type="entry name" value="RHO_alpha_C_NDO-like"/>
    <property type="match status" value="1"/>
</dbReference>
<dbReference type="GO" id="GO:0005506">
    <property type="term" value="F:iron ion binding"/>
    <property type="evidence" value="ECO:0007669"/>
    <property type="project" value="InterPro"/>
</dbReference>
<dbReference type="InterPro" id="IPR001663">
    <property type="entry name" value="Rng_hydr_dOase-A"/>
</dbReference>
<dbReference type="AlphaFoldDB" id="A0A7G7MSD1"/>
<organism evidence="11 12">
    <name type="scientific">Pseudonocardia petroleophila</name>
    <dbReference type="NCBI Taxonomy" id="37331"/>
    <lineage>
        <taxon>Bacteria</taxon>
        <taxon>Bacillati</taxon>
        <taxon>Actinomycetota</taxon>
        <taxon>Actinomycetes</taxon>
        <taxon>Pseudonocardiales</taxon>
        <taxon>Pseudonocardiaceae</taxon>
        <taxon>Pseudonocardia</taxon>
    </lineage>
</organism>
<name>A0A7G7MSD1_9PSEU</name>
<dbReference type="PROSITE" id="PS51296">
    <property type="entry name" value="RIESKE"/>
    <property type="match status" value="1"/>
</dbReference>
<dbReference type="GO" id="GO:0016705">
    <property type="term" value="F:oxidoreductase activity, acting on paired donors, with incorporation or reduction of molecular oxygen"/>
    <property type="evidence" value="ECO:0007669"/>
    <property type="project" value="UniProtKB-ARBA"/>
</dbReference>
<dbReference type="PANTHER" id="PTHR43756">
    <property type="entry name" value="CHOLINE MONOOXYGENASE, CHLOROPLASTIC"/>
    <property type="match status" value="1"/>
</dbReference>
<dbReference type="PROSITE" id="PS00570">
    <property type="entry name" value="RING_HYDROXYL_ALPHA"/>
    <property type="match status" value="1"/>
</dbReference>
<dbReference type="PRINTS" id="PR00090">
    <property type="entry name" value="RNGDIOXGNASE"/>
</dbReference>
<feature type="domain" description="Rieske" evidence="10">
    <location>
        <begin position="34"/>
        <end position="144"/>
    </location>
</feature>
<dbReference type="EMBL" id="CP060131">
    <property type="protein sequence ID" value="QNG55692.1"/>
    <property type="molecule type" value="Genomic_DNA"/>
</dbReference>
<dbReference type="InterPro" id="IPR043266">
    <property type="entry name" value="RHO_NdoB-like_C"/>
</dbReference>
<keyword evidence="5" id="KW-0223">Dioxygenase</keyword>
<accession>A0A7G7MSD1</accession>
<keyword evidence="9" id="KW-0520">NAD</keyword>
<proteinExistence type="inferred from homology"/>
<evidence type="ECO:0000256" key="8">
    <source>
        <dbReference type="ARBA" id="ARBA00023014"/>
    </source>
</evidence>
<evidence type="ECO:0000313" key="11">
    <source>
        <dbReference type="EMBL" id="QNG55692.1"/>
    </source>
</evidence>
<keyword evidence="12" id="KW-1185">Reference proteome</keyword>
<dbReference type="InterPro" id="IPR017941">
    <property type="entry name" value="Rieske_2Fe-2S"/>
</dbReference>
<evidence type="ECO:0000256" key="3">
    <source>
        <dbReference type="ARBA" id="ARBA00022723"/>
    </source>
</evidence>
<reference evidence="11 12" key="1">
    <citation type="submission" date="2020-08" db="EMBL/GenBank/DDBJ databases">
        <authorList>
            <person name="Mo P."/>
        </authorList>
    </citation>
    <scope>NUCLEOTIDE SEQUENCE [LARGE SCALE GENOMIC DNA]</scope>
    <source>
        <strain evidence="11 12">CGMCC 4.1532</strain>
    </source>
</reference>
<evidence type="ECO:0000256" key="7">
    <source>
        <dbReference type="ARBA" id="ARBA00023004"/>
    </source>
</evidence>
<dbReference type="GO" id="GO:0051213">
    <property type="term" value="F:dioxygenase activity"/>
    <property type="evidence" value="ECO:0007669"/>
    <property type="project" value="UniProtKB-KW"/>
</dbReference>
<evidence type="ECO:0000259" key="10">
    <source>
        <dbReference type="PROSITE" id="PS51296"/>
    </source>
</evidence>
<dbReference type="SUPFAM" id="SSF50022">
    <property type="entry name" value="ISP domain"/>
    <property type="match status" value="1"/>
</dbReference>
<comment type="similarity">
    <text evidence="1">Belongs to the bacterial ring-hydroxylating dioxygenase alpha subunit family.</text>
</comment>
<dbReference type="Pfam" id="PF00355">
    <property type="entry name" value="Rieske"/>
    <property type="match status" value="1"/>
</dbReference>
<evidence type="ECO:0000256" key="1">
    <source>
        <dbReference type="ARBA" id="ARBA00008751"/>
    </source>
</evidence>
<gene>
    <name evidence="11" type="ORF">H6H00_18670</name>
</gene>
<dbReference type="KEGG" id="ppel:H6H00_18670"/>
<protein>
    <submittedName>
        <fullName evidence="11">Rieske 2Fe-2S domain-containing protein</fullName>
    </submittedName>
</protein>
<evidence type="ECO:0000313" key="12">
    <source>
        <dbReference type="Proteomes" id="UP000515728"/>
    </source>
</evidence>
<dbReference type="GO" id="GO:0051537">
    <property type="term" value="F:2 iron, 2 sulfur cluster binding"/>
    <property type="evidence" value="ECO:0007669"/>
    <property type="project" value="UniProtKB-KW"/>
</dbReference>
<dbReference type="SUPFAM" id="SSF55961">
    <property type="entry name" value="Bet v1-like"/>
    <property type="match status" value="1"/>
</dbReference>
<evidence type="ECO:0000256" key="5">
    <source>
        <dbReference type="ARBA" id="ARBA00022964"/>
    </source>
</evidence>
<keyword evidence="6" id="KW-0560">Oxidoreductase</keyword>
<evidence type="ECO:0000256" key="6">
    <source>
        <dbReference type="ARBA" id="ARBA00023002"/>
    </source>
</evidence>
<dbReference type="Gene3D" id="2.102.10.10">
    <property type="entry name" value="Rieske [2Fe-2S] iron-sulphur domain"/>
    <property type="match status" value="1"/>
</dbReference>
<keyword evidence="4" id="KW-0058">Aromatic hydrocarbons catabolism</keyword>
<dbReference type="InterPro" id="IPR015879">
    <property type="entry name" value="Ring_hydroxy_dOase_asu_C_dom"/>
</dbReference>
<dbReference type="Gene3D" id="3.90.380.10">
    <property type="entry name" value="Naphthalene 1,2-dioxygenase Alpha Subunit, Chain A, domain 1"/>
    <property type="match status" value="1"/>
</dbReference>
<keyword evidence="2" id="KW-0001">2Fe-2S</keyword>
<dbReference type="GO" id="GO:0004497">
    <property type="term" value="F:monooxygenase activity"/>
    <property type="evidence" value="ECO:0007669"/>
    <property type="project" value="UniProtKB-ARBA"/>
</dbReference>
<keyword evidence="8" id="KW-0411">Iron-sulfur</keyword>